<dbReference type="AlphaFoldDB" id="A0A0M3IV90"/>
<evidence type="ECO:0000313" key="3">
    <source>
        <dbReference type="WBParaSite" id="ALUE_0002266801-mRNA-1"/>
    </source>
</evidence>
<feature type="compositionally biased region" description="Basic and acidic residues" evidence="1">
    <location>
        <begin position="1"/>
        <end position="16"/>
    </location>
</feature>
<name>A0A0M3IV90_ASCLU</name>
<sequence>MDDNKNKRLSKPDVGGKQRNNRYNSTFNLLINVTSLTQLLTDEVLQSYRNIQMSVERRRWSRNGGHRSYDESGNTPVASDWGQSVHKGARRGKGARVRGWERS</sequence>
<keyword evidence="2" id="KW-1185">Reference proteome</keyword>
<protein>
    <submittedName>
        <fullName evidence="3">Uncharacterized protein</fullName>
    </submittedName>
</protein>
<dbReference type="WBParaSite" id="ALUE_0002266801-mRNA-1">
    <property type="protein sequence ID" value="ALUE_0002266801-mRNA-1"/>
    <property type="gene ID" value="ALUE_0002266801"/>
</dbReference>
<evidence type="ECO:0000313" key="2">
    <source>
        <dbReference type="Proteomes" id="UP000036681"/>
    </source>
</evidence>
<reference evidence="3" key="1">
    <citation type="submission" date="2017-02" db="UniProtKB">
        <authorList>
            <consortium name="WormBaseParasite"/>
        </authorList>
    </citation>
    <scope>IDENTIFICATION</scope>
</reference>
<feature type="region of interest" description="Disordered" evidence="1">
    <location>
        <begin position="60"/>
        <end position="103"/>
    </location>
</feature>
<accession>A0A0M3IV90</accession>
<proteinExistence type="predicted"/>
<feature type="compositionally biased region" description="Basic residues" evidence="1">
    <location>
        <begin position="87"/>
        <end position="96"/>
    </location>
</feature>
<evidence type="ECO:0000256" key="1">
    <source>
        <dbReference type="SAM" id="MobiDB-lite"/>
    </source>
</evidence>
<organism evidence="2 3">
    <name type="scientific">Ascaris lumbricoides</name>
    <name type="common">Giant roundworm</name>
    <dbReference type="NCBI Taxonomy" id="6252"/>
    <lineage>
        <taxon>Eukaryota</taxon>
        <taxon>Metazoa</taxon>
        <taxon>Ecdysozoa</taxon>
        <taxon>Nematoda</taxon>
        <taxon>Chromadorea</taxon>
        <taxon>Rhabditida</taxon>
        <taxon>Spirurina</taxon>
        <taxon>Ascaridomorpha</taxon>
        <taxon>Ascaridoidea</taxon>
        <taxon>Ascarididae</taxon>
        <taxon>Ascaris</taxon>
    </lineage>
</organism>
<feature type="region of interest" description="Disordered" evidence="1">
    <location>
        <begin position="1"/>
        <end position="22"/>
    </location>
</feature>
<dbReference type="Proteomes" id="UP000036681">
    <property type="component" value="Unplaced"/>
</dbReference>